<feature type="compositionally biased region" description="Basic residues" evidence="1">
    <location>
        <begin position="1"/>
        <end position="13"/>
    </location>
</feature>
<feature type="compositionally biased region" description="Basic and acidic residues" evidence="1">
    <location>
        <begin position="26"/>
        <end position="37"/>
    </location>
</feature>
<comment type="caution">
    <text evidence="2">The sequence shown here is derived from an EMBL/GenBank/DDBJ whole genome shotgun (WGS) entry which is preliminary data.</text>
</comment>
<dbReference type="OrthoDB" id="10539823at2759"/>
<feature type="region of interest" description="Disordered" evidence="1">
    <location>
        <begin position="1"/>
        <end position="37"/>
    </location>
</feature>
<reference evidence="2" key="1">
    <citation type="submission" date="2021-06" db="EMBL/GenBank/DDBJ databases">
        <authorList>
            <person name="Kallberg Y."/>
            <person name="Tangrot J."/>
            <person name="Rosling A."/>
        </authorList>
    </citation>
    <scope>NUCLEOTIDE SEQUENCE</scope>
    <source>
        <strain evidence="2">UK204</strain>
    </source>
</reference>
<gene>
    <name evidence="2" type="ORF">FCALED_LOCUS1343</name>
</gene>
<dbReference type="Proteomes" id="UP000789570">
    <property type="component" value="Unassembled WGS sequence"/>
</dbReference>
<evidence type="ECO:0000256" key="1">
    <source>
        <dbReference type="SAM" id="MobiDB-lite"/>
    </source>
</evidence>
<keyword evidence="3" id="KW-1185">Reference proteome</keyword>
<dbReference type="AlphaFoldDB" id="A0A9N8VE69"/>
<protein>
    <submittedName>
        <fullName evidence="2">3636_t:CDS:1</fullName>
    </submittedName>
</protein>
<evidence type="ECO:0000313" key="2">
    <source>
        <dbReference type="EMBL" id="CAG8453052.1"/>
    </source>
</evidence>
<proteinExistence type="predicted"/>
<accession>A0A9N8VE69</accession>
<sequence>MGKVVHRSYASKKKALERIKAKRRERQKEIKEPLSRHDKNDVMDEVGTAMKLYHIIYLTKRCDNGTTTAAPIAAKRVATAKITHQ</sequence>
<name>A0A9N8VE69_9GLOM</name>
<dbReference type="EMBL" id="CAJVPQ010000167">
    <property type="protein sequence ID" value="CAG8453052.1"/>
    <property type="molecule type" value="Genomic_DNA"/>
</dbReference>
<organism evidence="2 3">
    <name type="scientific">Funneliformis caledonium</name>
    <dbReference type="NCBI Taxonomy" id="1117310"/>
    <lineage>
        <taxon>Eukaryota</taxon>
        <taxon>Fungi</taxon>
        <taxon>Fungi incertae sedis</taxon>
        <taxon>Mucoromycota</taxon>
        <taxon>Glomeromycotina</taxon>
        <taxon>Glomeromycetes</taxon>
        <taxon>Glomerales</taxon>
        <taxon>Glomeraceae</taxon>
        <taxon>Funneliformis</taxon>
    </lineage>
</organism>
<evidence type="ECO:0000313" key="3">
    <source>
        <dbReference type="Proteomes" id="UP000789570"/>
    </source>
</evidence>